<evidence type="ECO:0000256" key="6">
    <source>
        <dbReference type="ARBA" id="ARBA00022723"/>
    </source>
</evidence>
<dbReference type="Pfam" id="PF00245">
    <property type="entry name" value="Alk_phosphatase"/>
    <property type="match status" value="1"/>
</dbReference>
<comment type="similarity">
    <text evidence="2 15">Belongs to the alkaline phosphatase family.</text>
</comment>
<feature type="binding site" evidence="14">
    <location>
        <position position="333"/>
    </location>
    <ligand>
        <name>Zn(2+)</name>
        <dbReference type="ChEBI" id="CHEBI:29105"/>
        <label>2</label>
    </ligand>
</feature>
<evidence type="ECO:0000256" key="15">
    <source>
        <dbReference type="RuleBase" id="RU003946"/>
    </source>
</evidence>
<dbReference type="AlphaFoldDB" id="A0A0T6BBC6"/>
<evidence type="ECO:0000256" key="8">
    <source>
        <dbReference type="ARBA" id="ARBA00022833"/>
    </source>
</evidence>
<keyword evidence="7 16" id="KW-0378">Hydrolase</keyword>
<dbReference type="SMART" id="SM00098">
    <property type="entry name" value="alkPPc"/>
    <property type="match status" value="1"/>
</dbReference>
<gene>
    <name evidence="17" type="ORF">AMK59_891</name>
</gene>
<dbReference type="GO" id="GO:0046872">
    <property type="term" value="F:metal ion binding"/>
    <property type="evidence" value="ECO:0007669"/>
    <property type="project" value="UniProtKB-KW"/>
</dbReference>
<keyword evidence="8 14" id="KW-0862">Zinc</keyword>
<dbReference type="PROSITE" id="PS00123">
    <property type="entry name" value="ALKALINE_PHOSPHATASE"/>
    <property type="match status" value="1"/>
</dbReference>
<dbReference type="InterPro" id="IPR001952">
    <property type="entry name" value="Alkaline_phosphatase"/>
</dbReference>
<keyword evidence="9 14" id="KW-0460">Magnesium</keyword>
<feature type="binding site" evidence="14">
    <location>
        <position position="329"/>
    </location>
    <ligand>
        <name>Zn(2+)</name>
        <dbReference type="ChEBI" id="CHEBI:29105"/>
        <label>2</label>
    </ligand>
</feature>
<dbReference type="EMBL" id="LJIG01002313">
    <property type="protein sequence ID" value="KRT84627.1"/>
    <property type="molecule type" value="Genomic_DNA"/>
</dbReference>
<evidence type="ECO:0000256" key="9">
    <source>
        <dbReference type="ARBA" id="ARBA00022842"/>
    </source>
</evidence>
<comment type="catalytic activity">
    <reaction evidence="16">
        <text>a phosphate monoester + H2O = an alcohol + phosphate</text>
        <dbReference type="Rhea" id="RHEA:15017"/>
        <dbReference type="ChEBI" id="CHEBI:15377"/>
        <dbReference type="ChEBI" id="CHEBI:30879"/>
        <dbReference type="ChEBI" id="CHEBI:43474"/>
        <dbReference type="ChEBI" id="CHEBI:67140"/>
        <dbReference type="EC" id="3.1.3.1"/>
    </reaction>
</comment>
<organism evidence="17 18">
    <name type="scientific">Oryctes borbonicus</name>
    <dbReference type="NCBI Taxonomy" id="1629725"/>
    <lineage>
        <taxon>Eukaryota</taxon>
        <taxon>Metazoa</taxon>
        <taxon>Ecdysozoa</taxon>
        <taxon>Arthropoda</taxon>
        <taxon>Hexapoda</taxon>
        <taxon>Insecta</taxon>
        <taxon>Pterygota</taxon>
        <taxon>Neoptera</taxon>
        <taxon>Endopterygota</taxon>
        <taxon>Coleoptera</taxon>
        <taxon>Polyphaga</taxon>
        <taxon>Scarabaeiformia</taxon>
        <taxon>Scarabaeidae</taxon>
        <taxon>Dynastinae</taxon>
        <taxon>Oryctes</taxon>
    </lineage>
</organism>
<keyword evidence="18" id="KW-1185">Reference proteome</keyword>
<feature type="binding site" evidence="14">
    <location>
        <position position="176"/>
    </location>
    <ligand>
        <name>Mg(2+)</name>
        <dbReference type="ChEBI" id="CHEBI:18420"/>
    </ligand>
</feature>
<keyword evidence="12" id="KW-0449">Lipoprotein</keyword>
<evidence type="ECO:0000256" key="10">
    <source>
        <dbReference type="ARBA" id="ARBA00023136"/>
    </source>
</evidence>
<feature type="binding site" evidence="14">
    <location>
        <position position="324"/>
    </location>
    <ligand>
        <name>Mg(2+)</name>
        <dbReference type="ChEBI" id="CHEBI:18420"/>
    </ligand>
</feature>
<evidence type="ECO:0000256" key="16">
    <source>
        <dbReference type="RuleBase" id="RU003947"/>
    </source>
</evidence>
<dbReference type="GO" id="GO:0098552">
    <property type="term" value="C:side of membrane"/>
    <property type="evidence" value="ECO:0007669"/>
    <property type="project" value="UniProtKB-KW"/>
</dbReference>
<accession>A0A0T6BBC6</accession>
<feature type="binding site" evidence="14">
    <location>
        <position position="61"/>
    </location>
    <ligand>
        <name>Zn(2+)</name>
        <dbReference type="ChEBI" id="CHEBI:29105"/>
        <label>2</label>
    </ligand>
</feature>
<comment type="subcellular location">
    <subcellularLocation>
        <location evidence="1">Cell membrane</location>
        <topology evidence="1">Lipid-anchor</topology>
        <topology evidence="1">GPI-anchor</topology>
    </subcellularLocation>
</comment>
<evidence type="ECO:0000256" key="2">
    <source>
        <dbReference type="ARBA" id="ARBA00005984"/>
    </source>
</evidence>
<keyword evidence="10" id="KW-0472">Membrane</keyword>
<evidence type="ECO:0000313" key="17">
    <source>
        <dbReference type="EMBL" id="KRT84627.1"/>
    </source>
</evidence>
<proteinExistence type="inferred from homology"/>
<dbReference type="InterPro" id="IPR017850">
    <property type="entry name" value="Alkaline_phosphatase_core_sf"/>
</dbReference>
<comment type="caution">
    <text evidence="17">The sequence shown here is derived from an EMBL/GenBank/DDBJ whole genome shotgun (WGS) entry which is preliminary data.</text>
</comment>
<feature type="binding site" evidence="14">
    <location>
        <position position="370"/>
    </location>
    <ligand>
        <name>Zn(2+)</name>
        <dbReference type="ChEBI" id="CHEBI:29105"/>
        <label>2</label>
    </ligand>
</feature>
<dbReference type="PANTHER" id="PTHR11596:SF85">
    <property type="entry name" value="ALKALINE PHOSPHATASE-RELATED"/>
    <property type="match status" value="1"/>
</dbReference>
<evidence type="ECO:0000256" key="5">
    <source>
        <dbReference type="ARBA" id="ARBA00022622"/>
    </source>
</evidence>
<evidence type="ECO:0000256" key="13">
    <source>
        <dbReference type="PIRSR" id="PIRSR601952-1"/>
    </source>
</evidence>
<keyword evidence="5" id="KW-0336">GPI-anchor</keyword>
<evidence type="ECO:0000256" key="4">
    <source>
        <dbReference type="ARBA" id="ARBA00022475"/>
    </source>
</evidence>
<dbReference type="EC" id="3.1.3.1" evidence="3 16"/>
<feature type="binding site" evidence="14">
    <location>
        <position position="371"/>
    </location>
    <ligand>
        <name>Zn(2+)</name>
        <dbReference type="ChEBI" id="CHEBI:29105"/>
        <label>2</label>
    </ligand>
</feature>
<dbReference type="Gene3D" id="3.40.720.10">
    <property type="entry name" value="Alkaline Phosphatase, subunit A"/>
    <property type="match status" value="1"/>
</dbReference>
<comment type="cofactor">
    <cofactor evidence="14">
        <name>Mg(2+)</name>
        <dbReference type="ChEBI" id="CHEBI:18420"/>
    </cofactor>
    <text evidence="14">Binds 1 Mg(2+) ion.</text>
</comment>
<evidence type="ECO:0000313" key="18">
    <source>
        <dbReference type="Proteomes" id="UP000051574"/>
    </source>
</evidence>
<dbReference type="PANTHER" id="PTHR11596">
    <property type="entry name" value="ALKALINE PHOSPHATASE"/>
    <property type="match status" value="1"/>
</dbReference>
<keyword evidence="11" id="KW-0325">Glycoprotein</keyword>
<dbReference type="Proteomes" id="UP000051574">
    <property type="component" value="Unassembled WGS sequence"/>
</dbReference>
<evidence type="ECO:0000256" key="1">
    <source>
        <dbReference type="ARBA" id="ARBA00004609"/>
    </source>
</evidence>
<name>A0A0T6BBC6_9SCAR</name>
<dbReference type="OrthoDB" id="5818554at2759"/>
<evidence type="ECO:0000256" key="12">
    <source>
        <dbReference type="ARBA" id="ARBA00023288"/>
    </source>
</evidence>
<evidence type="ECO:0000256" key="14">
    <source>
        <dbReference type="PIRSR" id="PIRSR601952-2"/>
    </source>
</evidence>
<comment type="cofactor">
    <cofactor evidence="14">
        <name>Zn(2+)</name>
        <dbReference type="ChEBI" id="CHEBI:29105"/>
    </cofactor>
    <text evidence="14">Binds 2 Zn(2+) ions.</text>
</comment>
<feature type="binding site" evidence="14">
    <location>
        <position position="61"/>
    </location>
    <ligand>
        <name>Mg(2+)</name>
        <dbReference type="ChEBI" id="CHEBI:18420"/>
    </ligand>
</feature>
<dbReference type="FunFam" id="3.40.720.10:FF:000008">
    <property type="entry name" value="Alkaline phosphatase"/>
    <property type="match status" value="1"/>
</dbReference>
<protein>
    <recommendedName>
        <fullName evidence="3 16">Alkaline phosphatase</fullName>
        <ecNumber evidence="3 16">3.1.3.1</ecNumber>
    </recommendedName>
</protein>
<feature type="binding site" evidence="14">
    <location>
        <position position="174"/>
    </location>
    <ligand>
        <name>Mg(2+)</name>
        <dbReference type="ChEBI" id="CHEBI:18420"/>
    </ligand>
</feature>
<evidence type="ECO:0000256" key="3">
    <source>
        <dbReference type="ARBA" id="ARBA00012647"/>
    </source>
</evidence>
<sequence length="451" mass="50177">MHPRTHHKITTRSIDYEKPPVNELEYHADFWRNKAQDTLSQKLLEKHNTNIAKNVIMFLGDGMSIPTLKASRVYLGQLRNQSGEETVLSFEEFPYIGLSKTYCVDRQVPDSACTATAYLGGVKNNDATIGVTAAVALQDCDASLLDENRVMSIGKWSQDKGKRTGFVTTTRVTHASPAGVYAHTADRDWESDADDVPANCKDIAYQLIYDDIGSKLNVIMGGGRRNFIPKTLTDEEGDAGKRKDENLIQTWIKSKEGKNARYVWNKQDLLNVSNDTEYLLGLFESDHCKYHLDAEDNDPSLAEMTTKAIEILSNGNNGYFLFVEGGRIDHAHHDTKAQKALDETVEFHKAIQTAVEMTDEEDTLIVVTSDHAHTMSISGYGVRGNNIFGSPGNADDALPYSTLTYANGPGYRKEVDGKRSDTSQDITSKYNQDNNNLRFLTICAASVLNLK</sequence>
<feature type="active site" description="Phosphoserine intermediate" evidence="13">
    <location>
        <position position="111"/>
    </location>
</feature>
<reference evidence="17 18" key="1">
    <citation type="submission" date="2015-09" db="EMBL/GenBank/DDBJ databases">
        <title>Draft genome of the scarab beetle Oryctes borbonicus.</title>
        <authorList>
            <person name="Meyer J.M."/>
            <person name="Markov G.V."/>
            <person name="Baskaran P."/>
            <person name="Herrmann M."/>
            <person name="Sommer R.J."/>
            <person name="Roedelsperger C."/>
        </authorList>
    </citation>
    <scope>NUCLEOTIDE SEQUENCE [LARGE SCALE GENOMIC DNA]</scope>
    <source>
        <strain evidence="17">OB123</strain>
        <tissue evidence="17">Whole animal</tissue>
    </source>
</reference>
<dbReference type="CDD" id="cd16012">
    <property type="entry name" value="ALP"/>
    <property type="match status" value="1"/>
</dbReference>
<dbReference type="GO" id="GO:0005886">
    <property type="term" value="C:plasma membrane"/>
    <property type="evidence" value="ECO:0007669"/>
    <property type="project" value="UniProtKB-SubCell"/>
</dbReference>
<dbReference type="GO" id="GO:0004035">
    <property type="term" value="F:alkaline phosphatase activity"/>
    <property type="evidence" value="ECO:0007669"/>
    <property type="project" value="UniProtKB-EC"/>
</dbReference>
<evidence type="ECO:0000256" key="11">
    <source>
        <dbReference type="ARBA" id="ARBA00023180"/>
    </source>
</evidence>
<dbReference type="InterPro" id="IPR018299">
    <property type="entry name" value="Alkaline_phosphatase_AS"/>
</dbReference>
<evidence type="ECO:0000256" key="7">
    <source>
        <dbReference type="ARBA" id="ARBA00022801"/>
    </source>
</evidence>
<dbReference type="SUPFAM" id="SSF53649">
    <property type="entry name" value="Alkaline phosphatase-like"/>
    <property type="match status" value="1"/>
</dbReference>
<keyword evidence="4" id="KW-1003">Cell membrane</keyword>
<dbReference type="PRINTS" id="PR00113">
    <property type="entry name" value="ALKPHPHTASE"/>
</dbReference>
<keyword evidence="6 14" id="KW-0479">Metal-binding</keyword>